<organism evidence="4 5">
    <name type="scientific">Cymbomonas tetramitiformis</name>
    <dbReference type="NCBI Taxonomy" id="36881"/>
    <lineage>
        <taxon>Eukaryota</taxon>
        <taxon>Viridiplantae</taxon>
        <taxon>Chlorophyta</taxon>
        <taxon>Pyramimonadophyceae</taxon>
        <taxon>Pyramimonadales</taxon>
        <taxon>Pyramimonadaceae</taxon>
        <taxon>Cymbomonas</taxon>
    </lineage>
</organism>
<dbReference type="Proteomes" id="UP001190700">
    <property type="component" value="Unassembled WGS sequence"/>
</dbReference>
<evidence type="ECO:0000256" key="2">
    <source>
        <dbReference type="SAM" id="MobiDB-lite"/>
    </source>
</evidence>
<feature type="transmembrane region" description="Helical" evidence="3">
    <location>
        <begin position="146"/>
        <end position="165"/>
    </location>
</feature>
<feature type="compositionally biased region" description="Low complexity" evidence="2">
    <location>
        <begin position="601"/>
        <end position="612"/>
    </location>
</feature>
<evidence type="ECO:0000256" key="3">
    <source>
        <dbReference type="SAM" id="Phobius"/>
    </source>
</evidence>
<feature type="region of interest" description="Disordered" evidence="2">
    <location>
        <begin position="305"/>
        <end position="326"/>
    </location>
</feature>
<feature type="transmembrane region" description="Helical" evidence="3">
    <location>
        <begin position="115"/>
        <end position="134"/>
    </location>
</feature>
<evidence type="ECO:0000313" key="4">
    <source>
        <dbReference type="EMBL" id="KAK3277605.1"/>
    </source>
</evidence>
<feature type="compositionally biased region" description="Low complexity" evidence="2">
    <location>
        <begin position="471"/>
        <end position="483"/>
    </location>
</feature>
<evidence type="ECO:0000313" key="5">
    <source>
        <dbReference type="Proteomes" id="UP001190700"/>
    </source>
</evidence>
<feature type="transmembrane region" description="Helical" evidence="3">
    <location>
        <begin position="177"/>
        <end position="195"/>
    </location>
</feature>
<reference evidence="4 5" key="1">
    <citation type="journal article" date="2015" name="Genome Biol. Evol.">
        <title>Comparative Genomics of a Bacterivorous Green Alga Reveals Evolutionary Causalities and Consequences of Phago-Mixotrophic Mode of Nutrition.</title>
        <authorList>
            <person name="Burns J.A."/>
            <person name="Paasch A."/>
            <person name="Narechania A."/>
            <person name="Kim E."/>
        </authorList>
    </citation>
    <scope>NUCLEOTIDE SEQUENCE [LARGE SCALE GENOMIC DNA]</scope>
    <source>
        <strain evidence="4 5">PLY_AMNH</strain>
    </source>
</reference>
<feature type="compositionally biased region" description="Polar residues" evidence="2">
    <location>
        <begin position="436"/>
        <end position="445"/>
    </location>
</feature>
<protein>
    <submittedName>
        <fullName evidence="4">Uncharacterized protein</fullName>
    </submittedName>
</protein>
<evidence type="ECO:0000256" key="1">
    <source>
        <dbReference type="SAM" id="Coils"/>
    </source>
</evidence>
<feature type="compositionally biased region" description="Low complexity" evidence="2">
    <location>
        <begin position="420"/>
        <end position="429"/>
    </location>
</feature>
<proteinExistence type="predicted"/>
<sequence length="695" mass="73061">MGTMPFTTQEPLGTRSPQDLAARREQIIGFVKKRAEALAPYFQVDKHQILRRLGASVLPVQLFPFRIRLVTLDEIYSKPDLLIALWLPVIFAVCNSACGMSSFSLKQLLPQATKSVLWIYLHLCFLVGVLWLLLQRLAIVRCKVVGVASLVAYSLVPWMATVLSLHSPVKWDPIMHLLFFLSAASTSAVVIALGLKRPLLDKLRRGDEDVRGHSQEVHWAPRRILSQLTFLVLAGLTLGASQLALGLAVEPTLYRGDLQELHEELQDLGEAANFTASSTLEHMMQHMRIHQFTAEGEQEQEAAAAADTYAVSEEPSNHTHGSTPTHAATTRVTHIHAHIHDVDHKLERHLGQMKQMVASLKRERTDTKQALHELERKVQAQSERVSHIGVHIPTNVQAVPKRAARPGEAYPGLDTTTSALARQRASSEAAAEHRTSMTQSALSGTITGGTGSRPQQQHPRAGMDAVPRTHAAASSAGSSAGSSVLGAHVGDSAAAYAAASAAGIPRATKGVPQNWALPVERPAHPLHRSAVPANRADGAVTVHTYHAGLSTGADLYGGAAASRSSSSHGGSAAGSSAADHGGGGGAGAGPHHTHLRRSEAETGGAAATQGGADLRGTPSSMGRDPGHPTSRGAATGRAPAHSGSTGAAKLTGPGSAAALIGGYSTKSAIDRGVVRVGLTAGADLAHSSNAGRAKV</sequence>
<keyword evidence="1" id="KW-0175">Coiled coil</keyword>
<comment type="caution">
    <text evidence="4">The sequence shown here is derived from an EMBL/GenBank/DDBJ whole genome shotgun (WGS) entry which is preliminary data.</text>
</comment>
<dbReference type="AlphaFoldDB" id="A0AAE0GGN5"/>
<feature type="transmembrane region" description="Helical" evidence="3">
    <location>
        <begin position="81"/>
        <end position="103"/>
    </location>
</feature>
<dbReference type="EMBL" id="LGRX02006013">
    <property type="protein sequence ID" value="KAK3277605.1"/>
    <property type="molecule type" value="Genomic_DNA"/>
</dbReference>
<keyword evidence="3" id="KW-0472">Membrane</keyword>
<feature type="region of interest" description="Disordered" evidence="2">
    <location>
        <begin position="558"/>
        <end position="652"/>
    </location>
</feature>
<keyword evidence="3" id="KW-0812">Transmembrane</keyword>
<feature type="region of interest" description="Disordered" evidence="2">
    <location>
        <begin position="420"/>
        <end position="483"/>
    </location>
</feature>
<feature type="compositionally biased region" description="Low complexity" evidence="2">
    <location>
        <begin position="558"/>
        <end position="579"/>
    </location>
</feature>
<keyword evidence="5" id="KW-1185">Reference proteome</keyword>
<accession>A0AAE0GGN5</accession>
<feature type="coiled-coil region" evidence="1">
    <location>
        <begin position="357"/>
        <end position="384"/>
    </location>
</feature>
<feature type="transmembrane region" description="Helical" evidence="3">
    <location>
        <begin position="228"/>
        <end position="249"/>
    </location>
</feature>
<name>A0AAE0GGN5_9CHLO</name>
<gene>
    <name evidence="4" type="ORF">CYMTET_14397</name>
</gene>
<keyword evidence="3" id="KW-1133">Transmembrane helix</keyword>